<sequence length="210" mass="23396">MRKLKPADGSTRRDLFIRFRTQFVLQDMRYTTLSDGAQALYVWLTAQALEARREVLNREYGDVPSLSSVRRRRKPAIAAALKQLTTGDRPLVEILPDGKVRVVGIRKVHGKNFGWNEEPQLVDMYHSSGAQGSLKSNTSDTPSLEQERDVLLTSDSVQDVPCRKASTPHTPSATDNGKARLNDGETKATAAFTFETSHPISNGQRHGTYE</sequence>
<feature type="compositionally biased region" description="Polar residues" evidence="1">
    <location>
        <begin position="198"/>
        <end position="210"/>
    </location>
</feature>
<evidence type="ECO:0000256" key="1">
    <source>
        <dbReference type="SAM" id="MobiDB-lite"/>
    </source>
</evidence>
<feature type="region of interest" description="Disordered" evidence="1">
    <location>
        <begin position="152"/>
        <end position="210"/>
    </location>
</feature>
<feature type="compositionally biased region" description="Basic and acidic residues" evidence="1">
    <location>
        <begin position="177"/>
        <end position="186"/>
    </location>
</feature>
<evidence type="ECO:0000313" key="2">
    <source>
        <dbReference type="EMBL" id="KKM17463.1"/>
    </source>
</evidence>
<feature type="compositionally biased region" description="Low complexity" evidence="1">
    <location>
        <begin position="187"/>
        <end position="196"/>
    </location>
</feature>
<reference evidence="2" key="1">
    <citation type="journal article" date="2015" name="Nature">
        <title>Complex archaea that bridge the gap between prokaryotes and eukaryotes.</title>
        <authorList>
            <person name="Spang A."/>
            <person name="Saw J.H."/>
            <person name="Jorgensen S.L."/>
            <person name="Zaremba-Niedzwiedzka K."/>
            <person name="Martijn J."/>
            <person name="Lind A.E."/>
            <person name="van Eijk R."/>
            <person name="Schleper C."/>
            <person name="Guy L."/>
            <person name="Ettema T.J."/>
        </authorList>
    </citation>
    <scope>NUCLEOTIDE SEQUENCE</scope>
</reference>
<organism evidence="2">
    <name type="scientific">marine sediment metagenome</name>
    <dbReference type="NCBI Taxonomy" id="412755"/>
    <lineage>
        <taxon>unclassified sequences</taxon>
        <taxon>metagenomes</taxon>
        <taxon>ecological metagenomes</taxon>
    </lineage>
</organism>
<dbReference type="EMBL" id="LAZR01014446">
    <property type="protein sequence ID" value="KKM17463.1"/>
    <property type="molecule type" value="Genomic_DNA"/>
</dbReference>
<dbReference type="AlphaFoldDB" id="A0A0F9K5U0"/>
<comment type="caution">
    <text evidence="2">The sequence shown here is derived from an EMBL/GenBank/DDBJ whole genome shotgun (WGS) entry which is preliminary data.</text>
</comment>
<proteinExistence type="predicted"/>
<name>A0A0F9K5U0_9ZZZZ</name>
<protein>
    <submittedName>
        <fullName evidence="2">Uncharacterized protein</fullName>
    </submittedName>
</protein>
<accession>A0A0F9K5U0</accession>
<gene>
    <name evidence="2" type="ORF">LCGC14_1675520</name>
</gene>